<proteinExistence type="predicted"/>
<dbReference type="KEGG" id="dwd:DSCW_04580"/>
<dbReference type="KEGG" id="dwd:DSCW_12830"/>
<dbReference type="GO" id="GO:0003677">
    <property type="term" value="F:DNA binding"/>
    <property type="evidence" value="ECO:0007669"/>
    <property type="project" value="InterPro"/>
</dbReference>
<dbReference type="KEGG" id="dwd:DSCW_64550"/>
<dbReference type="NCBIfam" id="NF033593">
    <property type="entry name" value="transpos_ISNCY_1"/>
    <property type="match status" value="1"/>
</dbReference>
<dbReference type="KEGG" id="dwd:DSCW_31340"/>
<name>A0A5K7Z0Q9_9BACT</name>
<dbReference type="AlphaFoldDB" id="A0A5K7Z0Q9"/>
<dbReference type="EMBL" id="AP021875">
    <property type="protein sequence ID" value="BBO75408.1"/>
    <property type="molecule type" value="Genomic_DNA"/>
</dbReference>
<dbReference type="RefSeq" id="WP_155302183.1">
    <property type="nucleotide sequence ID" value="NZ_AP021875.1"/>
</dbReference>
<dbReference type="KEGG" id="dwd:DSCW_57470"/>
<dbReference type="EMBL" id="AP021875">
    <property type="protein sequence ID" value="BBO78330.1"/>
    <property type="molecule type" value="Genomic_DNA"/>
</dbReference>
<dbReference type="EMBL" id="AP021875">
    <property type="protein sequence ID" value="BBO74729.1"/>
    <property type="molecule type" value="Genomic_DNA"/>
</dbReference>
<dbReference type="OrthoDB" id="5407466at2"/>
<dbReference type="Pfam" id="PF01609">
    <property type="entry name" value="DDE_Tnp_1"/>
    <property type="match status" value="1"/>
</dbReference>
<dbReference type="KEGG" id="dwd:DSCW_32040"/>
<evidence type="ECO:0000313" key="6">
    <source>
        <dbReference type="EMBL" id="BBO75717.1"/>
    </source>
</evidence>
<evidence type="ECO:0000313" key="13">
    <source>
        <dbReference type="Proteomes" id="UP000427769"/>
    </source>
</evidence>
<evidence type="ECO:0000313" key="10">
    <source>
        <dbReference type="EMBL" id="BBO76959.1"/>
    </source>
</evidence>
<evidence type="ECO:0000313" key="8">
    <source>
        <dbReference type="EMBL" id="BBO75838.1"/>
    </source>
</evidence>
<dbReference type="KEGG" id="dwd:DSCW_43760"/>
<dbReference type="EMBL" id="AP021875">
    <property type="protein sequence ID" value="BBO75717.1"/>
    <property type="molecule type" value="Genomic_DNA"/>
</dbReference>
<evidence type="ECO:0000259" key="1">
    <source>
        <dbReference type="Pfam" id="PF01609"/>
    </source>
</evidence>
<dbReference type="GO" id="GO:0006313">
    <property type="term" value="P:DNA transposition"/>
    <property type="evidence" value="ECO:0007669"/>
    <property type="project" value="InterPro"/>
</dbReference>
<evidence type="ECO:0000313" key="2">
    <source>
        <dbReference type="EMBL" id="BBO73041.1"/>
    </source>
</evidence>
<dbReference type="PANTHER" id="PTHR33803:SF3">
    <property type="entry name" value="BLL1974 PROTEIN"/>
    <property type="match status" value="1"/>
</dbReference>
<dbReference type="KEGG" id="dwd:DSCW_28250"/>
<dbReference type="EMBL" id="AP021875">
    <property type="protein sequence ID" value="BBO73866.1"/>
    <property type="molecule type" value="Genomic_DNA"/>
</dbReference>
<evidence type="ECO:0000313" key="7">
    <source>
        <dbReference type="EMBL" id="BBO75787.1"/>
    </source>
</evidence>
<accession>A0A5K7Z0Q9</accession>
<dbReference type="EMBL" id="AP021875">
    <property type="protein sequence ID" value="BBO75787.1"/>
    <property type="molecule type" value="Genomic_DNA"/>
</dbReference>
<dbReference type="KEGG" id="dwd:DSCW_36850"/>
<protein>
    <submittedName>
        <fullName evidence="2">Transposase</fullName>
    </submittedName>
</protein>
<dbReference type="GO" id="GO:0004803">
    <property type="term" value="F:transposase activity"/>
    <property type="evidence" value="ECO:0007669"/>
    <property type="project" value="InterPro"/>
</dbReference>
<keyword evidence="13" id="KW-1185">Reference proteome</keyword>
<dbReference type="EMBL" id="AP021875">
    <property type="protein sequence ID" value="BBO75838.1"/>
    <property type="molecule type" value="Genomic_DNA"/>
</dbReference>
<dbReference type="EMBL" id="AP021875">
    <property type="protein sequence ID" value="BBO73041.1"/>
    <property type="molecule type" value="Genomic_DNA"/>
</dbReference>
<dbReference type="InterPro" id="IPR002559">
    <property type="entry name" value="Transposase_11"/>
</dbReference>
<dbReference type="EMBL" id="AP021875">
    <property type="protein sequence ID" value="BBO76268.1"/>
    <property type="molecule type" value="Genomic_DNA"/>
</dbReference>
<reference evidence="2 13" key="1">
    <citation type="submission" date="2019-11" db="EMBL/GenBank/DDBJ databases">
        <title>Comparative genomics of hydrocarbon-degrading Desulfosarcina strains.</title>
        <authorList>
            <person name="Watanabe M."/>
            <person name="Kojima H."/>
            <person name="Fukui M."/>
        </authorList>
    </citation>
    <scope>NUCLEOTIDE SEQUENCE [LARGE SCALE GENOMIC DNA]</scope>
    <source>
        <strain evidence="2 13">PP31</strain>
    </source>
</reference>
<evidence type="ECO:0000313" key="4">
    <source>
        <dbReference type="EMBL" id="BBO74729.1"/>
    </source>
</evidence>
<gene>
    <name evidence="2" type="primary">TRm17_1</name>
    <name evidence="10" type="synonym">TRm17_10</name>
    <name evidence="11" type="synonym">TRm17_11</name>
    <name evidence="12" type="synonym">TRm17_12</name>
    <name evidence="3" type="synonym">TRm17_2</name>
    <name evidence="4" type="synonym">TRm17_3</name>
    <name evidence="5" type="synonym">TRm17_5</name>
    <name evidence="6" type="synonym">TRm17_6</name>
    <name evidence="7" type="synonym">TRm17_7</name>
    <name evidence="8" type="synonym">TRm17_8</name>
    <name evidence="9" type="synonym">TRm17_9</name>
    <name evidence="2" type="ORF">DSCW_04580</name>
    <name evidence="3" type="ORF">DSCW_12830</name>
    <name evidence="4" type="ORF">DSCW_21460</name>
    <name evidence="5" type="ORF">DSCW_28250</name>
    <name evidence="6" type="ORF">DSCW_31340</name>
    <name evidence="7" type="ORF">DSCW_32040</name>
    <name evidence="8" type="ORF">DSCW_32550</name>
    <name evidence="9" type="ORF">DSCW_36850</name>
    <name evidence="10" type="ORF">DSCW_43760</name>
    <name evidence="11" type="ORF">DSCW_57470</name>
    <name evidence="12" type="ORF">DSCW_64550</name>
</gene>
<dbReference type="PANTHER" id="PTHR33803">
    <property type="entry name" value="IS1478 TRANSPOSASE"/>
    <property type="match status" value="1"/>
</dbReference>
<evidence type="ECO:0000313" key="11">
    <source>
        <dbReference type="EMBL" id="BBO78330.1"/>
    </source>
</evidence>
<organism evidence="2 13">
    <name type="scientific">Desulfosarcina widdelii</name>
    <dbReference type="NCBI Taxonomy" id="947919"/>
    <lineage>
        <taxon>Bacteria</taxon>
        <taxon>Pseudomonadati</taxon>
        <taxon>Thermodesulfobacteriota</taxon>
        <taxon>Desulfobacteria</taxon>
        <taxon>Desulfobacterales</taxon>
        <taxon>Desulfosarcinaceae</taxon>
        <taxon>Desulfosarcina</taxon>
    </lineage>
</organism>
<evidence type="ECO:0000313" key="9">
    <source>
        <dbReference type="EMBL" id="BBO76268.1"/>
    </source>
</evidence>
<dbReference type="EMBL" id="AP021875">
    <property type="protein sequence ID" value="BBO79038.1"/>
    <property type="molecule type" value="Genomic_DNA"/>
</dbReference>
<dbReference type="Proteomes" id="UP000427769">
    <property type="component" value="Chromosome"/>
</dbReference>
<evidence type="ECO:0000313" key="5">
    <source>
        <dbReference type="EMBL" id="BBO75408.1"/>
    </source>
</evidence>
<feature type="domain" description="Transposase IS4-like" evidence="1">
    <location>
        <begin position="307"/>
        <end position="442"/>
    </location>
</feature>
<evidence type="ECO:0000313" key="12">
    <source>
        <dbReference type="EMBL" id="BBO79038.1"/>
    </source>
</evidence>
<dbReference type="KEGG" id="dwd:DSCW_32550"/>
<dbReference type="EMBL" id="AP021875">
    <property type="protein sequence ID" value="BBO76959.1"/>
    <property type="molecule type" value="Genomic_DNA"/>
</dbReference>
<dbReference type="KEGG" id="dwd:DSCW_21460"/>
<sequence length="452" mass="51157">MREKWQKQMPLMPQIKDHAQAKELTAISGIIDAHPIICDRVLQDLNKGKLVAYRTGADGMSADQVLRCAIVKILFGFTYDELAFHIVDSQALSWFCRIGIADKGYKKSALNKNIKGISDATWELINADLLGYAKQKGIEKGRQVRVDCTCVETHIHHPTDSNLLWDGVRVLTRLLKRFRDESGITVPDFHNHTRVAKRRMLAVMNAKRKNKRKVAYVDLLKTSRKVVGYAHKAVAAINAGATCDPLVMTIGFQIEHFVDLTRRVIHQTERRVLHGETVDAKDKVVSLFEPHTDIIVKDRRDTLFGHKICLTGGASNLILDCVITEGNPADADLTIPMLERQKQIYGRYPLKASFDGGFASKENLKRAQSRKIKDVCFAKKRGLSETDMCRSQYVYRRLRRFRAGIESGISWLKRCLGLTRCTWKGWDSFKSYVWSSIVAANLLTIARGKTAT</sequence>
<evidence type="ECO:0000313" key="3">
    <source>
        <dbReference type="EMBL" id="BBO73866.1"/>
    </source>
</evidence>